<evidence type="ECO:0000256" key="5">
    <source>
        <dbReference type="ARBA" id="ARBA00022801"/>
    </source>
</evidence>
<gene>
    <name evidence="9" type="ORF">PMAYCL1PPCAC_16595</name>
</gene>
<dbReference type="EMBL" id="BTRK01000004">
    <property type="protein sequence ID" value="GMR46400.1"/>
    <property type="molecule type" value="Genomic_DNA"/>
</dbReference>
<keyword evidence="8" id="KW-1133">Transmembrane helix</keyword>
<evidence type="ECO:0000313" key="9">
    <source>
        <dbReference type="EMBL" id="GMR46400.1"/>
    </source>
</evidence>
<organism evidence="9 10">
    <name type="scientific">Pristionchus mayeri</name>
    <dbReference type="NCBI Taxonomy" id="1317129"/>
    <lineage>
        <taxon>Eukaryota</taxon>
        <taxon>Metazoa</taxon>
        <taxon>Ecdysozoa</taxon>
        <taxon>Nematoda</taxon>
        <taxon>Chromadorea</taxon>
        <taxon>Rhabditida</taxon>
        <taxon>Rhabditina</taxon>
        <taxon>Diplogasteromorpha</taxon>
        <taxon>Diplogasteroidea</taxon>
        <taxon>Neodiplogasteridae</taxon>
        <taxon>Pristionchus</taxon>
    </lineage>
</organism>
<keyword evidence="6" id="KW-1015">Disulfide bond</keyword>
<dbReference type="AlphaFoldDB" id="A0AAN5CL10"/>
<feature type="transmembrane region" description="Helical" evidence="8">
    <location>
        <begin position="392"/>
        <end position="411"/>
    </location>
</feature>
<sequence length="421" mass="47203">MIMIPLLIHCISAHVATENARLLQAQIIIRNAERAPMYEFTSSESAKLFPRGLGEITDEGIRHAKHQGAAFRRHYEELGLLSEKTKSNEIYIRISPLRRVRMSATAFASSIIGTQKVQLPRIYTTANENAEKVLVVHDSTSYRCEVLARHNISDGPLCRSELLKAEIVKEYPECASFPYAKIEAAIAEIEHPAVKIDSALARCARGEGRKIQFRTLSIRPGVADEFDSSRAHDVIGPLMSIVSKNVDDAVKADTIEGARTGPVLRVYYTHDHNILGVAQALGIIGEFGGRNPEFSSAIVIETWSSTDGFDIKIVMKDGLDAPFKPVAKFRFLDFKKRISSYTEGDQDDVQWDEQVKKRYPFSQFGRDARYGESTTAPVVPRVRPAKKDSKSLTFEILVVFGMLIAVIVLLLRRRNAYTRMY</sequence>
<protein>
    <recommendedName>
        <fullName evidence="3">acid phosphatase</fullName>
        <ecNumber evidence="3">3.1.3.2</ecNumber>
    </recommendedName>
</protein>
<keyword evidence="7" id="KW-0325">Glycoprotein</keyword>
<dbReference type="InterPro" id="IPR050645">
    <property type="entry name" value="Histidine_acid_phosphatase"/>
</dbReference>
<keyword evidence="8" id="KW-0812">Transmembrane</keyword>
<reference evidence="10" key="1">
    <citation type="submission" date="2022-10" db="EMBL/GenBank/DDBJ databases">
        <title>Genome assembly of Pristionchus species.</title>
        <authorList>
            <person name="Yoshida K."/>
            <person name="Sommer R.J."/>
        </authorList>
    </citation>
    <scope>NUCLEOTIDE SEQUENCE [LARGE SCALE GENOMIC DNA]</scope>
    <source>
        <strain evidence="10">RS5460</strain>
    </source>
</reference>
<dbReference type="InterPro" id="IPR029033">
    <property type="entry name" value="His_PPase_superfam"/>
</dbReference>
<keyword evidence="10" id="KW-1185">Reference proteome</keyword>
<evidence type="ECO:0000256" key="3">
    <source>
        <dbReference type="ARBA" id="ARBA00012646"/>
    </source>
</evidence>
<dbReference type="InterPro" id="IPR000560">
    <property type="entry name" value="His_Pase_clade-2"/>
</dbReference>
<proteinExistence type="inferred from homology"/>
<name>A0AAN5CL10_9BILA</name>
<evidence type="ECO:0000256" key="2">
    <source>
        <dbReference type="ARBA" id="ARBA00005375"/>
    </source>
</evidence>
<dbReference type="CDD" id="cd07061">
    <property type="entry name" value="HP_HAP_like"/>
    <property type="match status" value="1"/>
</dbReference>
<keyword evidence="4" id="KW-0732">Signal</keyword>
<comment type="similarity">
    <text evidence="2">Belongs to the histidine acid phosphatase family.</text>
</comment>
<dbReference type="GO" id="GO:0003993">
    <property type="term" value="F:acid phosphatase activity"/>
    <property type="evidence" value="ECO:0007669"/>
    <property type="project" value="UniProtKB-EC"/>
</dbReference>
<evidence type="ECO:0000313" key="10">
    <source>
        <dbReference type="Proteomes" id="UP001328107"/>
    </source>
</evidence>
<evidence type="ECO:0000256" key="4">
    <source>
        <dbReference type="ARBA" id="ARBA00022729"/>
    </source>
</evidence>
<evidence type="ECO:0000256" key="1">
    <source>
        <dbReference type="ARBA" id="ARBA00000032"/>
    </source>
</evidence>
<evidence type="ECO:0000256" key="6">
    <source>
        <dbReference type="ARBA" id="ARBA00023157"/>
    </source>
</evidence>
<dbReference type="PANTHER" id="PTHR11567">
    <property type="entry name" value="ACID PHOSPHATASE-RELATED"/>
    <property type="match status" value="1"/>
</dbReference>
<dbReference type="Gene3D" id="3.40.50.1240">
    <property type="entry name" value="Phosphoglycerate mutase-like"/>
    <property type="match status" value="2"/>
</dbReference>
<dbReference type="SUPFAM" id="SSF53254">
    <property type="entry name" value="Phosphoglycerate mutase-like"/>
    <property type="match status" value="1"/>
</dbReference>
<comment type="caution">
    <text evidence="9">The sequence shown here is derived from an EMBL/GenBank/DDBJ whole genome shotgun (WGS) entry which is preliminary data.</text>
</comment>
<accession>A0AAN5CL10</accession>
<evidence type="ECO:0000256" key="8">
    <source>
        <dbReference type="SAM" id="Phobius"/>
    </source>
</evidence>
<evidence type="ECO:0000256" key="7">
    <source>
        <dbReference type="ARBA" id="ARBA00023180"/>
    </source>
</evidence>
<dbReference type="EC" id="3.1.3.2" evidence="3"/>
<keyword evidence="8" id="KW-0472">Membrane</keyword>
<keyword evidence="5" id="KW-0378">Hydrolase</keyword>
<dbReference type="Proteomes" id="UP001328107">
    <property type="component" value="Unassembled WGS sequence"/>
</dbReference>
<comment type="catalytic activity">
    <reaction evidence="1">
        <text>a phosphate monoester + H2O = an alcohol + phosphate</text>
        <dbReference type="Rhea" id="RHEA:15017"/>
        <dbReference type="ChEBI" id="CHEBI:15377"/>
        <dbReference type="ChEBI" id="CHEBI:30879"/>
        <dbReference type="ChEBI" id="CHEBI:43474"/>
        <dbReference type="ChEBI" id="CHEBI:67140"/>
        <dbReference type="EC" id="3.1.3.2"/>
    </reaction>
</comment>
<dbReference type="PANTHER" id="PTHR11567:SF211">
    <property type="entry name" value="PROSTATIC ACID PHOSPHATASE"/>
    <property type="match status" value="1"/>
</dbReference>
<dbReference type="Pfam" id="PF00328">
    <property type="entry name" value="His_Phos_2"/>
    <property type="match status" value="1"/>
</dbReference>